<keyword evidence="8 15" id="KW-0479">Metal-binding</keyword>
<feature type="binding site" evidence="15">
    <location>
        <position position="7"/>
    </location>
    <ligand>
        <name>Mg(2+)</name>
        <dbReference type="ChEBI" id="CHEBI:18420"/>
    </ligand>
</feature>
<dbReference type="STRING" id="51642.NSMM_340046"/>
<organism evidence="16 17">
    <name type="scientific">Nitrosomonas mobilis</name>
    <dbReference type="NCBI Taxonomy" id="51642"/>
    <lineage>
        <taxon>Bacteria</taxon>
        <taxon>Pseudomonadati</taxon>
        <taxon>Pseudomonadota</taxon>
        <taxon>Betaproteobacteria</taxon>
        <taxon>Nitrosomonadales</taxon>
        <taxon>Nitrosomonadaceae</taxon>
        <taxon>Nitrosomonas</taxon>
    </lineage>
</organism>
<dbReference type="GO" id="GO:0005975">
    <property type="term" value="P:carbohydrate metabolic process"/>
    <property type="evidence" value="ECO:0007669"/>
    <property type="project" value="InterPro"/>
</dbReference>
<accession>A0A1G5SE31</accession>
<dbReference type="NCBIfam" id="TIGR01656">
    <property type="entry name" value="Histidinol-ppas"/>
    <property type="match status" value="1"/>
</dbReference>
<keyword evidence="10 15" id="KW-0862">Zinc</keyword>
<dbReference type="PIRSF" id="PIRSF004682">
    <property type="entry name" value="GmhB"/>
    <property type="match status" value="1"/>
</dbReference>
<dbReference type="PANTHER" id="PTHR42891">
    <property type="entry name" value="D-GLYCERO-BETA-D-MANNO-HEPTOSE-1,7-BISPHOSPHATE 7-PHOSPHATASE"/>
    <property type="match status" value="1"/>
</dbReference>
<dbReference type="InterPro" id="IPR006543">
    <property type="entry name" value="Histidinol-phos"/>
</dbReference>
<evidence type="ECO:0000313" key="16">
    <source>
        <dbReference type="EMBL" id="SCZ85110.1"/>
    </source>
</evidence>
<dbReference type="GO" id="GO:0046872">
    <property type="term" value="F:metal ion binding"/>
    <property type="evidence" value="ECO:0007669"/>
    <property type="project" value="UniProtKB-KW"/>
</dbReference>
<comment type="catalytic activity">
    <reaction evidence="1">
        <text>D-glycero-beta-D-manno-heptose 1,7-bisphosphate + H2O = D-glycero-beta-D-manno-heptose 1-phosphate + phosphate</text>
        <dbReference type="Rhea" id="RHEA:28518"/>
        <dbReference type="ChEBI" id="CHEBI:15377"/>
        <dbReference type="ChEBI" id="CHEBI:43474"/>
        <dbReference type="ChEBI" id="CHEBI:60208"/>
        <dbReference type="ChEBI" id="CHEBI:61593"/>
        <dbReference type="EC" id="3.1.3.82"/>
    </reaction>
</comment>
<evidence type="ECO:0000256" key="1">
    <source>
        <dbReference type="ARBA" id="ARBA00001226"/>
    </source>
</evidence>
<dbReference type="InterPro" id="IPR006549">
    <property type="entry name" value="HAD-SF_hydro_IIIA"/>
</dbReference>
<comment type="subunit">
    <text evidence="6">Monomer.</text>
</comment>
<keyword evidence="17" id="KW-1185">Reference proteome</keyword>
<sequence length="179" mass="19206">MKLIILDRNGVINQALDTYIKSPDEWLPIPGSLQAIARLTHAGYRVVIAMNCATIGRGLLDMSTFNAINDKMFRLVQQSGGRIDSLFFCPHADGNKCTCRKPDIGMFEEISQRYGIGLDHVLAVGDSLRDLQAAAKVGATPALVLTGNGKNTQKAGKLPEGTQIFSDLAAVVDSFGISA</sequence>
<dbReference type="GO" id="GO:0034200">
    <property type="term" value="F:D-glycero-beta-D-manno-heptose 1,7-bisphosphate 7-phosphatase activity"/>
    <property type="evidence" value="ECO:0007669"/>
    <property type="project" value="UniProtKB-EC"/>
</dbReference>
<keyword evidence="12 14" id="KW-0119">Carbohydrate metabolism</keyword>
<feature type="binding site" evidence="15">
    <location>
        <position position="91"/>
    </location>
    <ligand>
        <name>Zn(2+)</name>
        <dbReference type="ChEBI" id="CHEBI:29105"/>
    </ligand>
</feature>
<evidence type="ECO:0000256" key="8">
    <source>
        <dbReference type="ARBA" id="ARBA00022723"/>
    </source>
</evidence>
<dbReference type="Gene3D" id="3.40.50.1000">
    <property type="entry name" value="HAD superfamily/HAD-like"/>
    <property type="match status" value="1"/>
</dbReference>
<comment type="similarity">
    <text evidence="13 14">Belongs to the gmhB family.</text>
</comment>
<dbReference type="RefSeq" id="WP_090285122.1">
    <property type="nucleotide sequence ID" value="NZ_FMWO01000041.1"/>
</dbReference>
<dbReference type="GO" id="GO:0005737">
    <property type="term" value="C:cytoplasm"/>
    <property type="evidence" value="ECO:0007669"/>
    <property type="project" value="UniProtKB-SubCell"/>
</dbReference>
<comment type="cofactor">
    <cofactor evidence="3 15">
        <name>Zn(2+)</name>
        <dbReference type="ChEBI" id="CHEBI:29105"/>
    </cofactor>
</comment>
<keyword evidence="7 14" id="KW-0963">Cytoplasm</keyword>
<evidence type="ECO:0000313" key="17">
    <source>
        <dbReference type="Proteomes" id="UP000198729"/>
    </source>
</evidence>
<proteinExistence type="inferred from homology"/>
<name>A0A1G5SE31_9PROT</name>
<dbReference type="SUPFAM" id="SSF56784">
    <property type="entry name" value="HAD-like"/>
    <property type="match status" value="1"/>
</dbReference>
<comment type="cofactor">
    <cofactor evidence="2 15">
        <name>Mg(2+)</name>
        <dbReference type="ChEBI" id="CHEBI:18420"/>
    </cofactor>
</comment>
<feature type="binding site" evidence="15">
    <location>
        <position position="97"/>
    </location>
    <ligand>
        <name>Zn(2+)</name>
        <dbReference type="ChEBI" id="CHEBI:29105"/>
    </ligand>
</feature>
<comment type="pathway">
    <text evidence="5">Nucleotide-sugar biosynthesis; ADP-L-glycero-beta-D-manno-heptose biosynthesis; ADP-L-glycero-beta-D-manno-heptose from D-glycero-beta-D-manno-heptose 7-phosphate: step 2/4.</text>
</comment>
<evidence type="ECO:0000256" key="4">
    <source>
        <dbReference type="ARBA" id="ARBA00004496"/>
    </source>
</evidence>
<dbReference type="InterPro" id="IPR036412">
    <property type="entry name" value="HAD-like_sf"/>
</dbReference>
<evidence type="ECO:0000256" key="9">
    <source>
        <dbReference type="ARBA" id="ARBA00022801"/>
    </source>
</evidence>
<dbReference type="InterPro" id="IPR004446">
    <property type="entry name" value="Heptose_bisP_phosphatase"/>
</dbReference>
<dbReference type="FunFam" id="3.40.50.1000:FF:000168">
    <property type="entry name" value="D,D-heptose 1,7-bisphosphate phosphatase"/>
    <property type="match status" value="1"/>
</dbReference>
<dbReference type="OrthoDB" id="9781367at2"/>
<evidence type="ECO:0000256" key="2">
    <source>
        <dbReference type="ARBA" id="ARBA00001946"/>
    </source>
</evidence>
<keyword evidence="11 15" id="KW-0460">Magnesium</keyword>
<dbReference type="InterPro" id="IPR023214">
    <property type="entry name" value="HAD_sf"/>
</dbReference>
<evidence type="ECO:0000256" key="7">
    <source>
        <dbReference type="ARBA" id="ARBA00022490"/>
    </source>
</evidence>
<evidence type="ECO:0000256" key="6">
    <source>
        <dbReference type="ARBA" id="ARBA00011245"/>
    </source>
</evidence>
<evidence type="ECO:0000256" key="12">
    <source>
        <dbReference type="ARBA" id="ARBA00023277"/>
    </source>
</evidence>
<evidence type="ECO:0000256" key="11">
    <source>
        <dbReference type="ARBA" id="ARBA00022842"/>
    </source>
</evidence>
<dbReference type="EC" id="3.1.3.-" evidence="14"/>
<feature type="binding site" evidence="15">
    <location>
        <position position="89"/>
    </location>
    <ligand>
        <name>Zn(2+)</name>
        <dbReference type="ChEBI" id="CHEBI:29105"/>
    </ligand>
</feature>
<dbReference type="EMBL" id="FMWO01000041">
    <property type="protein sequence ID" value="SCZ85110.1"/>
    <property type="molecule type" value="Genomic_DNA"/>
</dbReference>
<dbReference type="NCBIfam" id="NF006506">
    <property type="entry name" value="PRK08942.1"/>
    <property type="match status" value="1"/>
</dbReference>
<protein>
    <recommendedName>
        <fullName evidence="14">D,D-heptose 1,7-bisphosphate phosphatase</fullName>
        <ecNumber evidence="14">3.1.3.-</ecNumber>
    </recommendedName>
</protein>
<evidence type="ECO:0000256" key="13">
    <source>
        <dbReference type="ARBA" id="ARBA00061616"/>
    </source>
</evidence>
<evidence type="ECO:0000256" key="5">
    <source>
        <dbReference type="ARBA" id="ARBA00004708"/>
    </source>
</evidence>
<dbReference type="NCBIfam" id="TIGR01662">
    <property type="entry name" value="HAD-SF-IIIA"/>
    <property type="match status" value="1"/>
</dbReference>
<dbReference type="Pfam" id="PF13242">
    <property type="entry name" value="Hydrolase_like"/>
    <property type="match status" value="1"/>
</dbReference>
<comment type="subcellular location">
    <subcellularLocation>
        <location evidence="4 14">Cytoplasm</location>
    </subcellularLocation>
</comment>
<gene>
    <name evidence="16" type="ORF">NSMM_340046</name>
</gene>
<reference evidence="16 17" key="1">
    <citation type="submission" date="2016-10" db="EMBL/GenBank/DDBJ databases">
        <authorList>
            <person name="de Groot N.N."/>
        </authorList>
    </citation>
    <scope>NUCLEOTIDE SEQUENCE [LARGE SCALE GENOMIC DNA]</scope>
    <source>
        <strain evidence="16">1</strain>
    </source>
</reference>
<evidence type="ECO:0000256" key="3">
    <source>
        <dbReference type="ARBA" id="ARBA00001947"/>
    </source>
</evidence>
<evidence type="ECO:0000256" key="10">
    <source>
        <dbReference type="ARBA" id="ARBA00022833"/>
    </source>
</evidence>
<dbReference type="PANTHER" id="PTHR42891:SF1">
    <property type="entry name" value="D-GLYCERO-BETA-D-MANNO-HEPTOSE-1,7-BISPHOSPHATE 7-PHOSPHATASE"/>
    <property type="match status" value="1"/>
</dbReference>
<feature type="binding site" evidence="15">
    <location>
        <position position="126"/>
    </location>
    <ligand>
        <name>Mg(2+)</name>
        <dbReference type="ChEBI" id="CHEBI:18420"/>
    </ligand>
</feature>
<feature type="binding site" evidence="15">
    <location>
        <position position="99"/>
    </location>
    <ligand>
        <name>Zn(2+)</name>
        <dbReference type="ChEBI" id="CHEBI:29105"/>
    </ligand>
</feature>
<keyword evidence="9 14" id="KW-0378">Hydrolase</keyword>
<dbReference type="AlphaFoldDB" id="A0A1G5SE31"/>
<evidence type="ECO:0000256" key="15">
    <source>
        <dbReference type="PIRSR" id="PIRSR004682-4"/>
    </source>
</evidence>
<evidence type="ECO:0000256" key="14">
    <source>
        <dbReference type="PIRNR" id="PIRNR004682"/>
    </source>
</evidence>
<dbReference type="Proteomes" id="UP000198729">
    <property type="component" value="Unassembled WGS sequence"/>
</dbReference>